<protein>
    <recommendedName>
        <fullName evidence="5 17">Epoxyqueuosine reductase QueH</fullName>
        <ecNumber evidence="4 17">1.17.99.6</ecNumber>
    </recommendedName>
    <alternativeName>
        <fullName evidence="15 17">Queuosine biosynthesis protein QueH</fullName>
    </alternativeName>
</protein>
<dbReference type="Pfam" id="PF02677">
    <property type="entry name" value="QueH"/>
    <property type="match status" value="1"/>
</dbReference>
<reference evidence="18 19" key="1">
    <citation type="journal article" date="2020" name="Cell Host Microbe">
        <title>Functional and Genomic Variation between Human-Derived Isolates of Lachnospiraceae Reveals Inter- and Intra-Species Diversity.</title>
        <authorList>
            <person name="Sorbara M.T."/>
            <person name="Littmann E.R."/>
            <person name="Fontana E."/>
            <person name="Moody T.U."/>
            <person name="Kohout C.E."/>
            <person name="Gjonbalaj M."/>
            <person name="Eaton V."/>
            <person name="Seok R."/>
            <person name="Leiner I.M."/>
            <person name="Pamer E.G."/>
        </authorList>
    </citation>
    <scope>NUCLEOTIDE SEQUENCE [LARGE SCALE GENOMIC DNA]</scope>
    <source>
        <strain evidence="18 19">MSK.17.74</strain>
    </source>
</reference>
<dbReference type="HAMAP" id="MF_02089">
    <property type="entry name" value="QueH"/>
    <property type="match status" value="1"/>
</dbReference>
<keyword evidence="7 17" id="KW-0819">tRNA processing</keyword>
<keyword evidence="8 17" id="KW-0479">Metal-binding</keyword>
<evidence type="ECO:0000313" key="18">
    <source>
        <dbReference type="EMBL" id="NSG84980.1"/>
    </source>
</evidence>
<evidence type="ECO:0000256" key="16">
    <source>
        <dbReference type="ARBA" id="ARBA00047415"/>
    </source>
</evidence>
<comment type="pathway">
    <text evidence="2 17">tRNA modification; tRNA-queuosine biosynthesis.</text>
</comment>
<dbReference type="PANTHER" id="PTHR36701:SF1">
    <property type="entry name" value="EPOXYQUEUOSINE REDUCTASE QUEH"/>
    <property type="match status" value="1"/>
</dbReference>
<evidence type="ECO:0000256" key="12">
    <source>
        <dbReference type="ARBA" id="ARBA00023014"/>
    </source>
</evidence>
<accession>A0ABX2H465</accession>
<evidence type="ECO:0000256" key="15">
    <source>
        <dbReference type="ARBA" id="ARBA00031446"/>
    </source>
</evidence>
<feature type="binding site" evidence="17">
    <location>
        <position position="113"/>
    </location>
    <ligand>
        <name>[4Fe-4S] cluster</name>
        <dbReference type="ChEBI" id="CHEBI:49883"/>
    </ligand>
</feature>
<dbReference type="PANTHER" id="PTHR36701">
    <property type="entry name" value="EPOXYQUEUOSINE REDUCTASE QUEH"/>
    <property type="match status" value="1"/>
</dbReference>
<comment type="catalytic activity">
    <reaction evidence="16 17">
        <text>epoxyqueuosine(34) in tRNA + AH2 = queuosine(34) in tRNA + A + H2O</text>
        <dbReference type="Rhea" id="RHEA:32159"/>
        <dbReference type="Rhea" id="RHEA-COMP:18571"/>
        <dbReference type="Rhea" id="RHEA-COMP:18582"/>
        <dbReference type="ChEBI" id="CHEBI:13193"/>
        <dbReference type="ChEBI" id="CHEBI:15377"/>
        <dbReference type="ChEBI" id="CHEBI:17499"/>
        <dbReference type="ChEBI" id="CHEBI:194431"/>
        <dbReference type="ChEBI" id="CHEBI:194443"/>
        <dbReference type="EC" id="1.17.99.6"/>
    </reaction>
</comment>
<evidence type="ECO:0000313" key="19">
    <source>
        <dbReference type="Proteomes" id="UP001644719"/>
    </source>
</evidence>
<gene>
    <name evidence="17" type="primary">queH</name>
    <name evidence="18" type="ORF">G5B17_05950</name>
</gene>
<evidence type="ECO:0000256" key="4">
    <source>
        <dbReference type="ARBA" id="ARBA00012622"/>
    </source>
</evidence>
<evidence type="ECO:0000256" key="7">
    <source>
        <dbReference type="ARBA" id="ARBA00022694"/>
    </source>
</evidence>
<dbReference type="RefSeq" id="WP_148462247.1">
    <property type="nucleotide sequence ID" value="NZ_JAAITS010000012.1"/>
</dbReference>
<evidence type="ECO:0000256" key="10">
    <source>
        <dbReference type="ARBA" id="ARBA00023002"/>
    </source>
</evidence>
<evidence type="ECO:0000256" key="17">
    <source>
        <dbReference type="HAMAP-Rule" id="MF_02089"/>
    </source>
</evidence>
<evidence type="ECO:0000256" key="11">
    <source>
        <dbReference type="ARBA" id="ARBA00023004"/>
    </source>
</evidence>
<feature type="binding site" evidence="17">
    <location>
        <position position="31"/>
    </location>
    <ligand>
        <name>[4Fe-4S] cluster</name>
        <dbReference type="ChEBI" id="CHEBI:49883"/>
    </ligand>
</feature>
<dbReference type="InterPro" id="IPR003828">
    <property type="entry name" value="QueH"/>
</dbReference>
<evidence type="ECO:0000256" key="3">
    <source>
        <dbReference type="ARBA" id="ARBA00008207"/>
    </source>
</evidence>
<dbReference type="EMBL" id="JAAITS010000012">
    <property type="protein sequence ID" value="NSG84980.1"/>
    <property type="molecule type" value="Genomic_DNA"/>
</dbReference>
<evidence type="ECO:0000256" key="6">
    <source>
        <dbReference type="ARBA" id="ARBA00022485"/>
    </source>
</evidence>
<evidence type="ECO:0000256" key="1">
    <source>
        <dbReference type="ARBA" id="ARBA00002268"/>
    </source>
</evidence>
<keyword evidence="6 17" id="KW-0004">4Fe-4S</keyword>
<keyword evidence="11 17" id="KW-0408">Iron</keyword>
<dbReference type="EC" id="1.17.99.6" evidence="4 17"/>
<organism evidence="18 19">
    <name type="scientific">Blautia faecis</name>
    <dbReference type="NCBI Taxonomy" id="871665"/>
    <lineage>
        <taxon>Bacteria</taxon>
        <taxon>Bacillati</taxon>
        <taxon>Bacillota</taxon>
        <taxon>Clostridia</taxon>
        <taxon>Lachnospirales</taxon>
        <taxon>Lachnospiraceae</taxon>
        <taxon>Blautia</taxon>
    </lineage>
</organism>
<evidence type="ECO:0000256" key="14">
    <source>
        <dbReference type="ARBA" id="ARBA00023284"/>
    </source>
</evidence>
<keyword evidence="12 17" id="KW-0411">Iron-sulfur</keyword>
<feature type="binding site" evidence="17">
    <location>
        <position position="116"/>
    </location>
    <ligand>
        <name>[4Fe-4S] cluster</name>
        <dbReference type="ChEBI" id="CHEBI:49883"/>
    </ligand>
</feature>
<dbReference type="Proteomes" id="UP001644719">
    <property type="component" value="Unassembled WGS sequence"/>
</dbReference>
<name>A0ABX2H465_9FIRM</name>
<keyword evidence="10 17" id="KW-0560">Oxidoreductase</keyword>
<evidence type="ECO:0000256" key="9">
    <source>
        <dbReference type="ARBA" id="ARBA00022785"/>
    </source>
</evidence>
<keyword evidence="19" id="KW-1185">Reference proteome</keyword>
<proteinExistence type="inferred from homology"/>
<comment type="function">
    <text evidence="1 17">Catalyzes the conversion of epoxyqueuosine (oQ) to queuosine (Q), which is a hypermodified base found in the wobble positions of tRNA(Asp), tRNA(Asn), tRNA(His) and tRNA(Tyr).</text>
</comment>
<keyword evidence="13 17" id="KW-1015">Disulfide bond</keyword>
<evidence type="ECO:0000256" key="2">
    <source>
        <dbReference type="ARBA" id="ARBA00004691"/>
    </source>
</evidence>
<evidence type="ECO:0000256" key="8">
    <source>
        <dbReference type="ARBA" id="ARBA00022723"/>
    </source>
</evidence>
<sequence>MANVNYQKELEKLIEQHEKEGKVPRLFLHACCAPCSSYVLEYLSRFFSVTVFFYNPNISPKEEYEKRVAEIRRLISEMEFLHPVDLVEGAYRPEDFYAMAKGLEDVPEGGERCFKCYRLRMEAAAKLAQEGGYDYFTTTLSISPLKNAGKINEIGQELAQIYKVEHLPSDFKKKNGYKRSIELSHEYELYRQNYCGCVFSKRESIEREKQKQQNGLVQ</sequence>
<feature type="disulfide bond" description="Redox-active" evidence="17">
    <location>
        <begin position="195"/>
        <end position="197"/>
    </location>
</feature>
<comment type="similarity">
    <text evidence="3 17">Belongs to the QueH family.</text>
</comment>
<keyword evidence="9 17" id="KW-0671">Queuosine biosynthesis</keyword>
<comment type="caution">
    <text evidence="18">The sequence shown here is derived from an EMBL/GenBank/DDBJ whole genome shotgun (WGS) entry which is preliminary data.</text>
</comment>
<feature type="binding site" evidence="17">
    <location>
        <position position="32"/>
    </location>
    <ligand>
        <name>[4Fe-4S] cluster</name>
        <dbReference type="ChEBI" id="CHEBI:49883"/>
    </ligand>
</feature>
<evidence type="ECO:0000256" key="5">
    <source>
        <dbReference type="ARBA" id="ARBA00016895"/>
    </source>
</evidence>
<keyword evidence="14 17" id="KW-0676">Redox-active center</keyword>
<evidence type="ECO:0000256" key="13">
    <source>
        <dbReference type="ARBA" id="ARBA00023157"/>
    </source>
</evidence>